<comment type="caution">
    <text evidence="2">The sequence shown here is derived from an EMBL/GenBank/DDBJ whole genome shotgun (WGS) entry which is preliminary data.</text>
</comment>
<dbReference type="AlphaFoldDB" id="A0ABD3NQY2"/>
<feature type="compositionally biased region" description="Basic and acidic residues" evidence="1">
    <location>
        <begin position="88"/>
        <end position="112"/>
    </location>
</feature>
<feature type="non-terminal residue" evidence="2">
    <location>
        <position position="1"/>
    </location>
</feature>
<evidence type="ECO:0000313" key="3">
    <source>
        <dbReference type="Proteomes" id="UP001516023"/>
    </source>
</evidence>
<dbReference type="EMBL" id="JABMIG020000431">
    <property type="protein sequence ID" value="KAL3778520.1"/>
    <property type="molecule type" value="Genomic_DNA"/>
</dbReference>
<proteinExistence type="predicted"/>
<sequence>NQTMSQQPETPKTPHAEPKLCKMGCGFFVSSNTKGSSLCLRGRRGRGAPLLAVSLEEVHLKHDATPRSQPGSNATGDCCSKCWAQVRPKTEATKKSNEERSPASNEHSEKVDSLQVKAGMPPAVETAAEQLVTEPAPTVNVEPVSSDKPVLDETSPAKKKKKKKASYKSMMAGMLEGNSATRDLEKEKEKLRDGMGGGHFKKIDQI</sequence>
<evidence type="ECO:0000313" key="2">
    <source>
        <dbReference type="EMBL" id="KAL3778520.1"/>
    </source>
</evidence>
<feature type="compositionally biased region" description="Basic and acidic residues" evidence="1">
    <location>
        <begin position="182"/>
        <end position="193"/>
    </location>
</feature>
<reference evidence="2 3" key="1">
    <citation type="journal article" date="2020" name="G3 (Bethesda)">
        <title>Improved Reference Genome for Cyclotella cryptica CCMP332, a Model for Cell Wall Morphogenesis, Salinity Adaptation, and Lipid Production in Diatoms (Bacillariophyta).</title>
        <authorList>
            <person name="Roberts W.R."/>
            <person name="Downey K.M."/>
            <person name="Ruck E.C."/>
            <person name="Traller J.C."/>
            <person name="Alverson A.J."/>
        </authorList>
    </citation>
    <scope>NUCLEOTIDE SEQUENCE [LARGE SCALE GENOMIC DNA]</scope>
    <source>
        <strain evidence="2 3">CCMP332</strain>
    </source>
</reference>
<feature type="compositionally biased region" description="Basic residues" evidence="1">
    <location>
        <begin position="157"/>
        <end position="166"/>
    </location>
</feature>
<protein>
    <submittedName>
        <fullName evidence="2">Uncharacterized protein</fullName>
    </submittedName>
</protein>
<dbReference type="Proteomes" id="UP001516023">
    <property type="component" value="Unassembled WGS sequence"/>
</dbReference>
<keyword evidence="3" id="KW-1185">Reference proteome</keyword>
<gene>
    <name evidence="2" type="ORF">HJC23_006828</name>
</gene>
<accession>A0ABD3NQY2</accession>
<organism evidence="2 3">
    <name type="scientific">Cyclotella cryptica</name>
    <dbReference type="NCBI Taxonomy" id="29204"/>
    <lineage>
        <taxon>Eukaryota</taxon>
        <taxon>Sar</taxon>
        <taxon>Stramenopiles</taxon>
        <taxon>Ochrophyta</taxon>
        <taxon>Bacillariophyta</taxon>
        <taxon>Coscinodiscophyceae</taxon>
        <taxon>Thalassiosirophycidae</taxon>
        <taxon>Stephanodiscales</taxon>
        <taxon>Stephanodiscaceae</taxon>
        <taxon>Cyclotella</taxon>
    </lineage>
</organism>
<evidence type="ECO:0000256" key="1">
    <source>
        <dbReference type="SAM" id="MobiDB-lite"/>
    </source>
</evidence>
<feature type="region of interest" description="Disordered" evidence="1">
    <location>
        <begin position="88"/>
        <end position="206"/>
    </location>
</feature>
<name>A0ABD3NQY2_9STRA</name>